<dbReference type="PANTHER" id="PTHR14150:SF12">
    <property type="entry name" value="U3 SMALL NUCLEOLAR RNA-ASSOCIATED PROTEIN 14 HOMOLOG A"/>
    <property type="match status" value="1"/>
</dbReference>
<evidence type="ECO:0000256" key="2">
    <source>
        <dbReference type="ARBA" id="ARBA00022553"/>
    </source>
</evidence>
<proteinExistence type="predicted"/>
<reference evidence="5" key="1">
    <citation type="submission" date="2021-01" db="EMBL/GenBank/DDBJ databases">
        <authorList>
            <person name="Corre E."/>
            <person name="Pelletier E."/>
            <person name="Niang G."/>
            <person name="Scheremetjew M."/>
            <person name="Finn R."/>
            <person name="Kale V."/>
            <person name="Holt S."/>
            <person name="Cochrane G."/>
            <person name="Meng A."/>
            <person name="Brown T."/>
            <person name="Cohen L."/>
        </authorList>
    </citation>
    <scope>NUCLEOTIDE SEQUENCE</scope>
    <source>
        <strain evidence="5">CCMP219</strain>
    </source>
</reference>
<evidence type="ECO:0000313" key="5">
    <source>
        <dbReference type="EMBL" id="CAD8294267.1"/>
    </source>
</evidence>
<dbReference type="PANTHER" id="PTHR14150">
    <property type="entry name" value="U3 SMALL NUCLEOLAR RNA-ASSOCIATED PROTEIN 14"/>
    <property type="match status" value="1"/>
</dbReference>
<dbReference type="EMBL" id="HBEC01027000">
    <property type="protein sequence ID" value="CAD8294267.1"/>
    <property type="molecule type" value="Transcribed_RNA"/>
</dbReference>
<dbReference type="AlphaFoldDB" id="A0A7R9VFW6"/>
<sequence>MGQQQLISAAFAGDDVEAAFEAEKAAGVAAELPVVDEPSTLPGWGMWAGSQREPKWMRDAKAAAAEKRAAAAGARKDAGRRNVVISEKWDKKAQKFTAEAAPYPFTSREVYEASMRQPLGRQFNPDSSFRDLTRPAVLKATGSVITPARYSSAMSAAAAGGGTTDARGVTTIAGGMPVLTKAAGQPKPKKGGKDKGRASR</sequence>
<accession>A0A7R9VFW6</accession>
<evidence type="ECO:0000256" key="3">
    <source>
        <dbReference type="ARBA" id="ARBA00023242"/>
    </source>
</evidence>
<organism evidence="5">
    <name type="scientific">Chlamydomonas euryale</name>
    <dbReference type="NCBI Taxonomy" id="1486919"/>
    <lineage>
        <taxon>Eukaryota</taxon>
        <taxon>Viridiplantae</taxon>
        <taxon>Chlorophyta</taxon>
        <taxon>core chlorophytes</taxon>
        <taxon>Chlorophyceae</taxon>
        <taxon>CS clade</taxon>
        <taxon>Chlamydomonadales</taxon>
        <taxon>Chlamydomonadaceae</taxon>
        <taxon>Chlamydomonas</taxon>
    </lineage>
</organism>
<name>A0A7R9VFW6_9CHLO</name>
<keyword evidence="3" id="KW-0539">Nucleus</keyword>
<feature type="region of interest" description="Disordered" evidence="4">
    <location>
        <begin position="177"/>
        <end position="200"/>
    </location>
</feature>
<dbReference type="Pfam" id="PF04615">
    <property type="entry name" value="Utp14"/>
    <property type="match status" value="1"/>
</dbReference>
<evidence type="ECO:0000256" key="1">
    <source>
        <dbReference type="ARBA" id="ARBA00004604"/>
    </source>
</evidence>
<protein>
    <submittedName>
        <fullName evidence="5">Uncharacterized protein</fullName>
    </submittedName>
</protein>
<gene>
    <name evidence="5" type="ORF">CEUR00632_LOCUS12440</name>
</gene>
<keyword evidence="2" id="KW-0597">Phosphoprotein</keyword>
<evidence type="ECO:0000256" key="4">
    <source>
        <dbReference type="SAM" id="MobiDB-lite"/>
    </source>
</evidence>
<feature type="compositionally biased region" description="Basic and acidic residues" evidence="4">
    <location>
        <begin position="191"/>
        <end position="200"/>
    </location>
</feature>
<comment type="subcellular location">
    <subcellularLocation>
        <location evidence="1">Nucleus</location>
        <location evidence="1">Nucleolus</location>
    </subcellularLocation>
</comment>
<dbReference type="GO" id="GO:0032040">
    <property type="term" value="C:small-subunit processome"/>
    <property type="evidence" value="ECO:0007669"/>
    <property type="project" value="InterPro"/>
</dbReference>
<dbReference type="GO" id="GO:0006364">
    <property type="term" value="P:rRNA processing"/>
    <property type="evidence" value="ECO:0007669"/>
    <property type="project" value="InterPro"/>
</dbReference>
<dbReference type="InterPro" id="IPR006709">
    <property type="entry name" value="SSU_processome_Utp14"/>
</dbReference>